<keyword evidence="3" id="KW-0808">Transferase</keyword>
<evidence type="ECO:0000259" key="10">
    <source>
        <dbReference type="Pfam" id="PF05127"/>
    </source>
</evidence>
<dbReference type="GO" id="GO:0008033">
    <property type="term" value="P:tRNA processing"/>
    <property type="evidence" value="ECO:0007669"/>
    <property type="project" value="UniProtKB-KW"/>
</dbReference>
<dbReference type="InterPro" id="IPR027992">
    <property type="entry name" value="tRNA_bind_dom"/>
</dbReference>
<dbReference type="Gene3D" id="3.40.630.30">
    <property type="match status" value="1"/>
</dbReference>
<evidence type="ECO:0000313" key="14">
    <source>
        <dbReference type="EMBL" id="RPB01528.1"/>
    </source>
</evidence>
<evidence type="ECO:0000259" key="12">
    <source>
        <dbReference type="Pfam" id="PF13718"/>
    </source>
</evidence>
<dbReference type="GO" id="GO:0000049">
    <property type="term" value="F:tRNA binding"/>
    <property type="evidence" value="ECO:0007669"/>
    <property type="project" value="TreeGrafter"/>
</dbReference>
<dbReference type="Pfam" id="PF08351">
    <property type="entry name" value="TmcA_N"/>
    <property type="match status" value="1"/>
</dbReference>
<keyword evidence="6" id="KW-0067">ATP-binding</keyword>
<dbReference type="Proteomes" id="UP000276215">
    <property type="component" value="Unassembled WGS sequence"/>
</dbReference>
<evidence type="ECO:0000259" key="13">
    <source>
        <dbReference type="Pfam" id="PF13725"/>
    </source>
</evidence>
<dbReference type="InterPro" id="IPR027417">
    <property type="entry name" value="P-loop_NTPase"/>
</dbReference>
<keyword evidence="5" id="KW-0547">Nucleotide-binding</keyword>
<dbReference type="InterPro" id="IPR032672">
    <property type="entry name" value="TmcA/NAT10/Kre33"/>
</dbReference>
<organism evidence="14 15">
    <name type="scientific">Choiromyces venosus 120613-1</name>
    <dbReference type="NCBI Taxonomy" id="1336337"/>
    <lineage>
        <taxon>Eukaryota</taxon>
        <taxon>Fungi</taxon>
        <taxon>Dikarya</taxon>
        <taxon>Ascomycota</taxon>
        <taxon>Pezizomycotina</taxon>
        <taxon>Pezizomycetes</taxon>
        <taxon>Pezizales</taxon>
        <taxon>Tuberaceae</taxon>
        <taxon>Choiromyces</taxon>
    </lineage>
</organism>
<keyword evidence="7" id="KW-0539">Nucleus</keyword>
<gene>
    <name evidence="14" type="ORF">L873DRAFT_1834573</name>
</gene>
<dbReference type="AlphaFoldDB" id="A0A3N4JWE6"/>
<dbReference type="InterPro" id="IPR000182">
    <property type="entry name" value="GNAT_dom"/>
</dbReference>
<feature type="domain" description="TcmA/NAT10 helicase" evidence="10">
    <location>
        <begin position="254"/>
        <end position="425"/>
    </location>
</feature>
<evidence type="ECO:0000259" key="11">
    <source>
        <dbReference type="Pfam" id="PF08351"/>
    </source>
</evidence>
<evidence type="ECO:0000256" key="3">
    <source>
        <dbReference type="ARBA" id="ARBA00022679"/>
    </source>
</evidence>
<keyword evidence="8" id="KW-0012">Acyltransferase</keyword>
<accession>A0A3N4JWE6</accession>
<feature type="domain" description="N-acetyltransferase" evidence="12">
    <location>
        <begin position="435"/>
        <end position="503"/>
    </location>
</feature>
<keyword evidence="15" id="KW-1185">Reference proteome</keyword>
<dbReference type="Gene3D" id="3.40.50.300">
    <property type="entry name" value="P-loop containing nucleotide triphosphate hydrolases"/>
    <property type="match status" value="1"/>
</dbReference>
<dbReference type="PANTHER" id="PTHR10925">
    <property type="entry name" value="N-ACETYLTRANSFERASE 10"/>
    <property type="match status" value="1"/>
</dbReference>
<evidence type="ECO:0000256" key="5">
    <source>
        <dbReference type="ARBA" id="ARBA00022741"/>
    </source>
</evidence>
<proteinExistence type="predicted"/>
<dbReference type="GO" id="GO:0005730">
    <property type="term" value="C:nucleolus"/>
    <property type="evidence" value="ECO:0007669"/>
    <property type="project" value="UniProtKB-SubCell"/>
</dbReference>
<evidence type="ECO:0000313" key="15">
    <source>
        <dbReference type="Proteomes" id="UP000276215"/>
    </source>
</evidence>
<name>A0A3N4JWE6_9PEZI</name>
<evidence type="ECO:0000256" key="4">
    <source>
        <dbReference type="ARBA" id="ARBA00022694"/>
    </source>
</evidence>
<sequence length="798" mass="90860">MFLLQTDSYKRMPDLIRNGVPTIIQEKKCSFFIDVNMNLHYILRSADPMQNKSVLWAYKKDFLGFSIKPGVLDDNTEDPFELFISLTNIQYYYYKETEKILGNTYGMCTLQDFEAMNPNLLVRTIETVEGGRLVILLFKTMTSLQQLYTMTMDIYSRYRTEAYGEVIAGCLVVDDKLNVFLILDARGNTALPLVSWEEGMTEQKQELLGLKESRAEGQPVSSLVDISKTVDQAKVIMTFADTMAEKTLGSIVTLRAGQGRGKSAAPGVAIAAAIAHGPENLKILFDDHLNYDIIQSKSPAFNQAIVRVKAPHQHWQTIQYNQPQDAHILGQAELVVIDEAAAISLLLGKKVMGPYLRFMASTIMGYKGTAPQDGETVDRFGKTSKESDAARYRGRSSREAGHSEPIHYTPNDPIEKWLNNFLCLDAILASNRSTIHRTNFPNDLQLMSDAPSQQLLVLLPSVQEGTKKIPDPLCMIQVSLEGLIAQESVQNGGDMIPWLVSLQTDNIQICSRESIHLLLLRILEKRLDTQDYIGLSYSLIDKLPKIWKKKQKFALVYFQQIATELVGEYSRKMIKTIANFHKCFFTLDPYEFRIFLVVLALIIFESENAGAGIRPVGLQAIRLLRKILEDIERHWKTLEDIGKHWKTLEDIGRHWKILEDIEKELNLPPVQVLTMFWKSIQKVTKCFWYLSQVISKTLPKEVGKSKQKMFNSSDNNNEMKIQDFCHDLQEGREQVIASMNVERQIKSITSKHSYSKSTIVSVKIKSYEKRKAGKTATEIYKQELGKVYKRGKMSNSRE</sequence>
<dbReference type="InterPro" id="IPR013562">
    <property type="entry name" value="TmcA/NAT10_N"/>
</dbReference>
<dbReference type="Gene3D" id="3.40.50.11040">
    <property type="match status" value="1"/>
</dbReference>
<feature type="domain" description="Possible tRNA binding" evidence="13">
    <location>
        <begin position="655"/>
        <end position="744"/>
    </location>
</feature>
<dbReference type="Pfam" id="PF13725">
    <property type="entry name" value="tRNA_bind_2"/>
    <property type="match status" value="1"/>
</dbReference>
<evidence type="ECO:0000256" key="1">
    <source>
        <dbReference type="ARBA" id="ARBA00004604"/>
    </source>
</evidence>
<evidence type="ECO:0000256" key="6">
    <source>
        <dbReference type="ARBA" id="ARBA00022840"/>
    </source>
</evidence>
<evidence type="ECO:0000256" key="7">
    <source>
        <dbReference type="ARBA" id="ARBA00023242"/>
    </source>
</evidence>
<keyword evidence="2" id="KW-0698">rRNA processing</keyword>
<dbReference type="GO" id="GO:1990883">
    <property type="term" value="F:18S rRNA cytidine N-acetyltransferase activity"/>
    <property type="evidence" value="ECO:0007669"/>
    <property type="project" value="TreeGrafter"/>
</dbReference>
<dbReference type="GO" id="GO:0030686">
    <property type="term" value="C:90S preribosome"/>
    <property type="evidence" value="ECO:0007669"/>
    <property type="project" value="TreeGrafter"/>
</dbReference>
<dbReference type="OrthoDB" id="10067491at2759"/>
<feature type="compositionally biased region" description="Basic and acidic residues" evidence="9">
    <location>
        <begin position="376"/>
        <end position="405"/>
    </location>
</feature>
<feature type="region of interest" description="Disordered" evidence="9">
    <location>
        <begin position="374"/>
        <end position="407"/>
    </location>
</feature>
<evidence type="ECO:0000256" key="2">
    <source>
        <dbReference type="ARBA" id="ARBA00022552"/>
    </source>
</evidence>
<dbReference type="PANTHER" id="PTHR10925:SF5">
    <property type="entry name" value="RNA CYTIDINE ACETYLTRANSFERASE"/>
    <property type="match status" value="1"/>
</dbReference>
<dbReference type="GO" id="GO:1904812">
    <property type="term" value="P:rRNA acetylation involved in maturation of SSU-rRNA"/>
    <property type="evidence" value="ECO:0007669"/>
    <property type="project" value="TreeGrafter"/>
</dbReference>
<evidence type="ECO:0000256" key="8">
    <source>
        <dbReference type="ARBA" id="ARBA00023315"/>
    </source>
</evidence>
<protein>
    <submittedName>
        <fullName evidence="14">DUF699-domain-containing protein</fullName>
    </submittedName>
</protein>
<comment type="subcellular location">
    <subcellularLocation>
        <location evidence="1">Nucleus</location>
        <location evidence="1">Nucleolus</location>
    </subcellularLocation>
</comment>
<dbReference type="InterPro" id="IPR007807">
    <property type="entry name" value="TcmA/NAT10_helicase"/>
</dbReference>
<feature type="domain" description="TmcA/NAT10 N-terminal" evidence="11">
    <location>
        <begin position="47"/>
        <end position="147"/>
    </location>
</feature>
<dbReference type="Pfam" id="PF13718">
    <property type="entry name" value="GNAT_acetyltr_2"/>
    <property type="match status" value="1"/>
</dbReference>
<dbReference type="GO" id="GO:0005524">
    <property type="term" value="F:ATP binding"/>
    <property type="evidence" value="ECO:0007669"/>
    <property type="project" value="UniProtKB-KW"/>
</dbReference>
<dbReference type="STRING" id="1336337.A0A3N4JWE6"/>
<reference evidence="14 15" key="1">
    <citation type="journal article" date="2018" name="Nat. Ecol. Evol.">
        <title>Pezizomycetes genomes reveal the molecular basis of ectomycorrhizal truffle lifestyle.</title>
        <authorList>
            <person name="Murat C."/>
            <person name="Payen T."/>
            <person name="Noel B."/>
            <person name="Kuo A."/>
            <person name="Morin E."/>
            <person name="Chen J."/>
            <person name="Kohler A."/>
            <person name="Krizsan K."/>
            <person name="Balestrini R."/>
            <person name="Da Silva C."/>
            <person name="Montanini B."/>
            <person name="Hainaut M."/>
            <person name="Levati E."/>
            <person name="Barry K.W."/>
            <person name="Belfiori B."/>
            <person name="Cichocki N."/>
            <person name="Clum A."/>
            <person name="Dockter R.B."/>
            <person name="Fauchery L."/>
            <person name="Guy J."/>
            <person name="Iotti M."/>
            <person name="Le Tacon F."/>
            <person name="Lindquist E.A."/>
            <person name="Lipzen A."/>
            <person name="Malagnac F."/>
            <person name="Mello A."/>
            <person name="Molinier V."/>
            <person name="Miyauchi S."/>
            <person name="Poulain J."/>
            <person name="Riccioni C."/>
            <person name="Rubini A."/>
            <person name="Sitrit Y."/>
            <person name="Splivallo R."/>
            <person name="Traeger S."/>
            <person name="Wang M."/>
            <person name="Zifcakova L."/>
            <person name="Wipf D."/>
            <person name="Zambonelli A."/>
            <person name="Paolocci F."/>
            <person name="Nowrousian M."/>
            <person name="Ottonello S."/>
            <person name="Baldrian P."/>
            <person name="Spatafora J.W."/>
            <person name="Henrissat B."/>
            <person name="Nagy L.G."/>
            <person name="Aury J.M."/>
            <person name="Wincker P."/>
            <person name="Grigoriev I.V."/>
            <person name="Bonfante P."/>
            <person name="Martin F.M."/>
        </authorList>
    </citation>
    <scope>NUCLEOTIDE SEQUENCE [LARGE SCALE GENOMIC DNA]</scope>
    <source>
        <strain evidence="14 15">120613-1</strain>
    </source>
</reference>
<dbReference type="Pfam" id="PF05127">
    <property type="entry name" value="NAT10_TcmA_helicase"/>
    <property type="match status" value="1"/>
</dbReference>
<keyword evidence="4" id="KW-0819">tRNA processing</keyword>
<evidence type="ECO:0000256" key="9">
    <source>
        <dbReference type="SAM" id="MobiDB-lite"/>
    </source>
</evidence>
<dbReference type="EMBL" id="ML120372">
    <property type="protein sequence ID" value="RPB01528.1"/>
    <property type="molecule type" value="Genomic_DNA"/>
</dbReference>